<comment type="caution">
    <text evidence="2">The sequence shown here is derived from an EMBL/GenBank/DDBJ whole genome shotgun (WGS) entry which is preliminary data.</text>
</comment>
<dbReference type="RefSeq" id="WP_186773463.1">
    <property type="nucleotide sequence ID" value="NZ_JACOMF010000074.1"/>
</dbReference>
<evidence type="ECO:0000313" key="3">
    <source>
        <dbReference type="Proteomes" id="UP000600101"/>
    </source>
</evidence>
<name>A0A9X0R359_9PROT</name>
<proteinExistence type="predicted"/>
<evidence type="ECO:0000256" key="1">
    <source>
        <dbReference type="SAM" id="MobiDB-lite"/>
    </source>
</evidence>
<organism evidence="2 3">
    <name type="scientific">Siccirubricoccus deserti</name>
    <dbReference type="NCBI Taxonomy" id="2013562"/>
    <lineage>
        <taxon>Bacteria</taxon>
        <taxon>Pseudomonadati</taxon>
        <taxon>Pseudomonadota</taxon>
        <taxon>Alphaproteobacteria</taxon>
        <taxon>Acetobacterales</taxon>
        <taxon>Roseomonadaceae</taxon>
        <taxon>Siccirubricoccus</taxon>
    </lineage>
</organism>
<feature type="region of interest" description="Disordered" evidence="1">
    <location>
        <begin position="226"/>
        <end position="300"/>
    </location>
</feature>
<dbReference type="AlphaFoldDB" id="A0A9X0R359"/>
<feature type="compositionally biased region" description="Basic and acidic residues" evidence="1">
    <location>
        <begin position="282"/>
        <end position="291"/>
    </location>
</feature>
<dbReference type="EMBL" id="JACOMF010000074">
    <property type="protein sequence ID" value="MBC4018721.1"/>
    <property type="molecule type" value="Genomic_DNA"/>
</dbReference>
<dbReference type="Proteomes" id="UP000600101">
    <property type="component" value="Unassembled WGS sequence"/>
</dbReference>
<reference evidence="2" key="1">
    <citation type="submission" date="2020-08" db="EMBL/GenBank/DDBJ databases">
        <authorList>
            <person name="Hu Y."/>
            <person name="Nguyen S.V."/>
            <person name="Li F."/>
            <person name="Fanning S."/>
        </authorList>
    </citation>
    <scope>NUCLEOTIDE SEQUENCE</scope>
    <source>
        <strain evidence="2">SYSU D8009</strain>
    </source>
</reference>
<evidence type="ECO:0000313" key="2">
    <source>
        <dbReference type="EMBL" id="MBC4018721.1"/>
    </source>
</evidence>
<gene>
    <name evidence="2" type="ORF">H7965_26020</name>
</gene>
<keyword evidence="3" id="KW-1185">Reference proteome</keyword>
<accession>A0A9X0R359</accession>
<feature type="compositionally biased region" description="Basic and acidic residues" evidence="1">
    <location>
        <begin position="245"/>
        <end position="265"/>
    </location>
</feature>
<sequence>MNGTDALAEFCPAAEIAPATGEGYVRSLRGERRDLWPDAPRGRGSRRVHLQVHHITNLMLALADPMPINAPATVDRLSTLVPIHTTERHRVEVGQSFAEISRIIRAEFEYATLGEMIDNTLRMLACMGPELRAATEAAAEKTEWQLSLTPSIPVARLTHVDATGVLHTVEFAAQGATQGDLPGFAPPTNRARVNRTTTIPFALLVVSAGIVADAVAAEFAAIQTTPESENAAPGRAAPHENQPPHTERPGPLDTREVKGAGEDRQPPSARKSARTAGNSFTTDERPPDDSRPYPFDAAAA</sequence>
<protein>
    <submittedName>
        <fullName evidence="2">Uncharacterized protein</fullName>
    </submittedName>
</protein>